<comment type="caution">
    <text evidence="1">The sequence shown here is derived from an EMBL/GenBank/DDBJ whole genome shotgun (WGS) entry which is preliminary data.</text>
</comment>
<name>A0ABW2L2E9_9BACT</name>
<organism evidence="1 2">
    <name type="scientific">Haloferula chungangensis</name>
    <dbReference type="NCBI Taxonomy" id="1048331"/>
    <lineage>
        <taxon>Bacteria</taxon>
        <taxon>Pseudomonadati</taxon>
        <taxon>Verrucomicrobiota</taxon>
        <taxon>Verrucomicrobiia</taxon>
        <taxon>Verrucomicrobiales</taxon>
        <taxon>Verrucomicrobiaceae</taxon>
        <taxon>Haloferula</taxon>
    </lineage>
</organism>
<dbReference type="RefSeq" id="WP_379708178.1">
    <property type="nucleotide sequence ID" value="NZ_JBHTBS010000001.1"/>
</dbReference>
<dbReference type="EMBL" id="JBHTBS010000001">
    <property type="protein sequence ID" value="MFC7335750.1"/>
    <property type="molecule type" value="Genomic_DNA"/>
</dbReference>
<evidence type="ECO:0000313" key="2">
    <source>
        <dbReference type="Proteomes" id="UP001596472"/>
    </source>
</evidence>
<accession>A0ABW2L2E9</accession>
<proteinExistence type="predicted"/>
<sequence>MKAKSFGLTSSSFIPQSDFTAQQNEGGRWTATQSFLVLQSAMDVFTGQQRLMPGVAATALDPDLPDFYQFLKFQSFEIRHMEAGWATIDANYVGFWSAGYGGDSDELPTTYTLGGSIEEESILSHPKVVALSSGERQLLAAIADGTVEWDAGESKLGTRNQDTGEFVQWDEVAQVIVSPDAVFAADRLSEGVVSYKIPRFSWTMQEESTSPISTSRVNNLGKIDNPEGDPIEPNGSRNWMLVAADSVQNGTSGAVYSNTLTWLLSDRDGWDNFLYGDLEE</sequence>
<gene>
    <name evidence="1" type="ORF">ACFQY0_01070</name>
</gene>
<evidence type="ECO:0000313" key="1">
    <source>
        <dbReference type="EMBL" id="MFC7335750.1"/>
    </source>
</evidence>
<keyword evidence="2" id="KW-1185">Reference proteome</keyword>
<protein>
    <submittedName>
        <fullName evidence="1">Uncharacterized protein</fullName>
    </submittedName>
</protein>
<dbReference type="Proteomes" id="UP001596472">
    <property type="component" value="Unassembled WGS sequence"/>
</dbReference>
<reference evidence="2" key="1">
    <citation type="journal article" date="2019" name="Int. J. Syst. Evol. Microbiol.">
        <title>The Global Catalogue of Microorganisms (GCM) 10K type strain sequencing project: providing services to taxonomists for standard genome sequencing and annotation.</title>
        <authorList>
            <consortium name="The Broad Institute Genomics Platform"/>
            <consortium name="The Broad Institute Genome Sequencing Center for Infectious Disease"/>
            <person name="Wu L."/>
            <person name="Ma J."/>
        </authorList>
    </citation>
    <scope>NUCLEOTIDE SEQUENCE [LARGE SCALE GENOMIC DNA]</scope>
    <source>
        <strain evidence="2">CGMCC 4.1467</strain>
    </source>
</reference>